<dbReference type="Proteomes" id="UP000198928">
    <property type="component" value="Unassembled WGS sequence"/>
</dbReference>
<accession>A0A1I4BWK8</accession>
<dbReference type="RefSeq" id="WP_093849899.1">
    <property type="nucleotide sequence ID" value="NZ_FOSG01000008.1"/>
</dbReference>
<organism evidence="2 3">
    <name type="scientific">Streptomyces pini</name>
    <dbReference type="NCBI Taxonomy" id="1520580"/>
    <lineage>
        <taxon>Bacteria</taxon>
        <taxon>Bacillati</taxon>
        <taxon>Actinomycetota</taxon>
        <taxon>Actinomycetes</taxon>
        <taxon>Kitasatosporales</taxon>
        <taxon>Streptomycetaceae</taxon>
        <taxon>Streptomyces</taxon>
    </lineage>
</organism>
<name>A0A1I4BWK8_9ACTN</name>
<gene>
    <name evidence="2" type="ORF">SAMN05192584_108169</name>
</gene>
<feature type="region of interest" description="Disordered" evidence="1">
    <location>
        <begin position="1"/>
        <end position="78"/>
    </location>
</feature>
<evidence type="ECO:0000256" key="1">
    <source>
        <dbReference type="SAM" id="MobiDB-lite"/>
    </source>
</evidence>
<dbReference type="EMBL" id="FOSG01000008">
    <property type="protein sequence ID" value="SFK73178.1"/>
    <property type="molecule type" value="Genomic_DNA"/>
</dbReference>
<reference evidence="3" key="1">
    <citation type="submission" date="2016-10" db="EMBL/GenBank/DDBJ databases">
        <authorList>
            <person name="Varghese N."/>
            <person name="Submissions S."/>
        </authorList>
    </citation>
    <scope>NUCLEOTIDE SEQUENCE [LARGE SCALE GENOMIC DNA]</scope>
    <source>
        <strain evidence="3">PL19</strain>
    </source>
</reference>
<feature type="compositionally biased region" description="Basic and acidic residues" evidence="1">
    <location>
        <begin position="26"/>
        <end position="35"/>
    </location>
</feature>
<keyword evidence="3" id="KW-1185">Reference proteome</keyword>
<dbReference type="AlphaFoldDB" id="A0A1I4BWK8"/>
<sequence>MARRLRSYVHVDGTAYGPDSEVPAEVAKRIGDHAWEGTSADDSDGDGGGPGPVGFTDPGAPSTVEAPPRSGRGSGVEAWRRFAEANGYDTDDEMSRDDVIALLERNGVIEPEREE</sequence>
<protein>
    <submittedName>
        <fullName evidence="2">Uncharacterized protein</fullName>
    </submittedName>
</protein>
<dbReference type="OrthoDB" id="7605636at2"/>
<evidence type="ECO:0000313" key="2">
    <source>
        <dbReference type="EMBL" id="SFK73178.1"/>
    </source>
</evidence>
<evidence type="ECO:0000313" key="3">
    <source>
        <dbReference type="Proteomes" id="UP000198928"/>
    </source>
</evidence>
<proteinExistence type="predicted"/>